<accession>A0A1I7X2K8</accession>
<keyword evidence="8" id="KW-0456">Lyase</keyword>
<dbReference type="SUPFAM" id="SSF55073">
    <property type="entry name" value="Nucleotide cyclase"/>
    <property type="match status" value="1"/>
</dbReference>
<protein>
    <submittedName>
        <fullName evidence="12">Guanylate cyclase domain-containing protein</fullName>
    </submittedName>
</protein>
<keyword evidence="6" id="KW-0472">Membrane</keyword>
<dbReference type="InterPro" id="IPR050401">
    <property type="entry name" value="Cyclic_nucleotide_synthase"/>
</dbReference>
<evidence type="ECO:0000256" key="9">
    <source>
        <dbReference type="SAM" id="MobiDB-lite"/>
    </source>
</evidence>
<evidence type="ECO:0000313" key="12">
    <source>
        <dbReference type="WBParaSite" id="Hba_11827"/>
    </source>
</evidence>
<dbReference type="Proteomes" id="UP000095283">
    <property type="component" value="Unplaced"/>
</dbReference>
<keyword evidence="4" id="KW-0547">Nucleotide-binding</keyword>
<evidence type="ECO:0000259" key="10">
    <source>
        <dbReference type="PROSITE" id="PS50125"/>
    </source>
</evidence>
<dbReference type="Gene3D" id="3.30.70.1230">
    <property type="entry name" value="Nucleotide cyclase"/>
    <property type="match status" value="1"/>
</dbReference>
<dbReference type="Pfam" id="PF00211">
    <property type="entry name" value="Guanylate_cyc"/>
    <property type="match status" value="1"/>
</dbReference>
<evidence type="ECO:0000256" key="3">
    <source>
        <dbReference type="ARBA" id="ARBA00022692"/>
    </source>
</evidence>
<proteinExistence type="predicted"/>
<reference evidence="12" key="1">
    <citation type="submission" date="2016-11" db="UniProtKB">
        <authorList>
            <consortium name="WormBaseParasite"/>
        </authorList>
    </citation>
    <scope>IDENTIFICATION</scope>
</reference>
<dbReference type="GO" id="GO:0000166">
    <property type="term" value="F:nucleotide binding"/>
    <property type="evidence" value="ECO:0007669"/>
    <property type="project" value="UniProtKB-KW"/>
</dbReference>
<sequence length="139" mass="15630">MFRYCLFGDSVNVANKMEACGVPIKIHVSETARINGLRTNQSFVFTDRGMTDIRGKGPMYTYFLERNDRKSVWELCARPRSGEQTIDGYMELHDASIYQAEDESPTSSVHNSIRRKGKVNGIGADPSSHHVRSPTCTII</sequence>
<evidence type="ECO:0000256" key="4">
    <source>
        <dbReference type="ARBA" id="ARBA00022741"/>
    </source>
</evidence>
<dbReference type="GO" id="GO:0004016">
    <property type="term" value="F:adenylate cyclase activity"/>
    <property type="evidence" value="ECO:0007669"/>
    <property type="project" value="TreeGrafter"/>
</dbReference>
<dbReference type="GO" id="GO:0005886">
    <property type="term" value="C:plasma membrane"/>
    <property type="evidence" value="ECO:0007669"/>
    <property type="project" value="TreeGrafter"/>
</dbReference>
<name>A0A1I7X2K8_HETBA</name>
<dbReference type="PROSITE" id="PS50125">
    <property type="entry name" value="GUANYLATE_CYCLASE_2"/>
    <property type="match status" value="1"/>
</dbReference>
<comment type="subcellular location">
    <subcellularLocation>
        <location evidence="2">Membrane</location>
    </subcellularLocation>
</comment>
<dbReference type="GO" id="GO:0007168">
    <property type="term" value="P:receptor guanylyl cyclase signaling pathway"/>
    <property type="evidence" value="ECO:0007669"/>
    <property type="project" value="TreeGrafter"/>
</dbReference>
<keyword evidence="5" id="KW-1133">Transmembrane helix</keyword>
<dbReference type="AlphaFoldDB" id="A0A1I7X2K8"/>
<dbReference type="PANTHER" id="PTHR11920">
    <property type="entry name" value="GUANYLYL CYCLASE"/>
    <property type="match status" value="1"/>
</dbReference>
<evidence type="ECO:0000256" key="5">
    <source>
        <dbReference type="ARBA" id="ARBA00022989"/>
    </source>
</evidence>
<organism evidence="11 12">
    <name type="scientific">Heterorhabditis bacteriophora</name>
    <name type="common">Entomopathogenic nematode worm</name>
    <dbReference type="NCBI Taxonomy" id="37862"/>
    <lineage>
        <taxon>Eukaryota</taxon>
        <taxon>Metazoa</taxon>
        <taxon>Ecdysozoa</taxon>
        <taxon>Nematoda</taxon>
        <taxon>Chromadorea</taxon>
        <taxon>Rhabditida</taxon>
        <taxon>Rhabditina</taxon>
        <taxon>Rhabditomorpha</taxon>
        <taxon>Strongyloidea</taxon>
        <taxon>Heterorhabditidae</taxon>
        <taxon>Heterorhabditis</taxon>
    </lineage>
</organism>
<evidence type="ECO:0000256" key="8">
    <source>
        <dbReference type="ARBA" id="ARBA00023239"/>
    </source>
</evidence>
<keyword evidence="7" id="KW-0325">Glycoprotein</keyword>
<dbReference type="GO" id="GO:0001653">
    <property type="term" value="F:peptide receptor activity"/>
    <property type="evidence" value="ECO:0007669"/>
    <property type="project" value="TreeGrafter"/>
</dbReference>
<dbReference type="PANTHER" id="PTHR11920:SF335">
    <property type="entry name" value="GUANYLATE CYCLASE"/>
    <property type="match status" value="1"/>
</dbReference>
<evidence type="ECO:0000313" key="11">
    <source>
        <dbReference type="Proteomes" id="UP000095283"/>
    </source>
</evidence>
<feature type="domain" description="Guanylate cyclase" evidence="10">
    <location>
        <begin position="1"/>
        <end position="18"/>
    </location>
</feature>
<comment type="catalytic activity">
    <reaction evidence="1">
        <text>GTP = 3',5'-cyclic GMP + diphosphate</text>
        <dbReference type="Rhea" id="RHEA:13665"/>
        <dbReference type="ChEBI" id="CHEBI:33019"/>
        <dbReference type="ChEBI" id="CHEBI:37565"/>
        <dbReference type="ChEBI" id="CHEBI:57746"/>
        <dbReference type="EC" id="4.6.1.2"/>
    </reaction>
</comment>
<dbReference type="InterPro" id="IPR029787">
    <property type="entry name" value="Nucleotide_cyclase"/>
</dbReference>
<keyword evidence="3" id="KW-0812">Transmembrane</keyword>
<evidence type="ECO:0000256" key="7">
    <source>
        <dbReference type="ARBA" id="ARBA00023180"/>
    </source>
</evidence>
<dbReference type="GO" id="GO:0004383">
    <property type="term" value="F:guanylate cyclase activity"/>
    <property type="evidence" value="ECO:0007669"/>
    <property type="project" value="UniProtKB-EC"/>
</dbReference>
<evidence type="ECO:0000256" key="6">
    <source>
        <dbReference type="ARBA" id="ARBA00023136"/>
    </source>
</evidence>
<feature type="region of interest" description="Disordered" evidence="9">
    <location>
        <begin position="117"/>
        <end position="139"/>
    </location>
</feature>
<dbReference type="GO" id="GO:0035556">
    <property type="term" value="P:intracellular signal transduction"/>
    <property type="evidence" value="ECO:0007669"/>
    <property type="project" value="InterPro"/>
</dbReference>
<dbReference type="InterPro" id="IPR001054">
    <property type="entry name" value="A/G_cyclase"/>
</dbReference>
<dbReference type="WBParaSite" id="Hba_11827">
    <property type="protein sequence ID" value="Hba_11827"/>
    <property type="gene ID" value="Hba_11827"/>
</dbReference>
<evidence type="ECO:0000256" key="1">
    <source>
        <dbReference type="ARBA" id="ARBA00001436"/>
    </source>
</evidence>
<keyword evidence="11" id="KW-1185">Reference proteome</keyword>
<evidence type="ECO:0000256" key="2">
    <source>
        <dbReference type="ARBA" id="ARBA00004370"/>
    </source>
</evidence>